<reference evidence="2" key="1">
    <citation type="submission" date="2020-05" db="EMBL/GenBank/DDBJ databases">
        <title>Identification of trans-AT polyketide cluster in two marine bacteria, producers of a novel glutaramide-containing polyketide sesbanimide D and analogs.</title>
        <authorList>
            <person name="Kacar D."/>
            <person name="Rodriguez P."/>
            <person name="Canedo L."/>
            <person name="Gonzalez E."/>
            <person name="Galan B."/>
            <person name="De La Calle F."/>
            <person name="Garcia J.L."/>
        </authorList>
    </citation>
    <scope>NUCLEOTIDE SEQUENCE</scope>
    <source>
        <strain evidence="2">PHM038</strain>
    </source>
</reference>
<dbReference type="Proteomes" id="UP000598467">
    <property type="component" value="Unassembled WGS sequence"/>
</dbReference>
<keyword evidence="1" id="KW-0472">Membrane</keyword>
<keyword evidence="1" id="KW-0812">Transmembrane</keyword>
<sequence>MILTKLKKASANPVLHEARPLLVAITIGLVLALTLTVAAAWRPDHPVPTQTTETSGSI</sequence>
<dbReference type="RefSeq" id="WP_190291908.1">
    <property type="nucleotide sequence ID" value="NZ_JABFCZ010000013.1"/>
</dbReference>
<evidence type="ECO:0000313" key="3">
    <source>
        <dbReference type="Proteomes" id="UP000598467"/>
    </source>
</evidence>
<organism evidence="2 3">
    <name type="scientific">Roseibium aggregatum</name>
    <dbReference type="NCBI Taxonomy" id="187304"/>
    <lineage>
        <taxon>Bacteria</taxon>
        <taxon>Pseudomonadati</taxon>
        <taxon>Pseudomonadota</taxon>
        <taxon>Alphaproteobacteria</taxon>
        <taxon>Hyphomicrobiales</taxon>
        <taxon>Stappiaceae</taxon>
        <taxon>Roseibium</taxon>
    </lineage>
</organism>
<gene>
    <name evidence="2" type="ORF">HK439_12840</name>
</gene>
<name>A0A926S9K8_9HYPH</name>
<evidence type="ECO:0000256" key="1">
    <source>
        <dbReference type="SAM" id="Phobius"/>
    </source>
</evidence>
<comment type="caution">
    <text evidence="2">The sequence shown here is derived from an EMBL/GenBank/DDBJ whole genome shotgun (WGS) entry which is preliminary data.</text>
</comment>
<proteinExistence type="predicted"/>
<dbReference type="EMBL" id="JABFCZ010000013">
    <property type="protein sequence ID" value="MBD1547149.1"/>
    <property type="molecule type" value="Genomic_DNA"/>
</dbReference>
<feature type="transmembrane region" description="Helical" evidence="1">
    <location>
        <begin position="21"/>
        <end position="41"/>
    </location>
</feature>
<protein>
    <submittedName>
        <fullName evidence="2">Uncharacterized protein</fullName>
    </submittedName>
</protein>
<dbReference type="AlphaFoldDB" id="A0A926S9K8"/>
<evidence type="ECO:0000313" key="2">
    <source>
        <dbReference type="EMBL" id="MBD1547149.1"/>
    </source>
</evidence>
<accession>A0A926S9K8</accession>
<keyword evidence="1" id="KW-1133">Transmembrane helix</keyword>